<evidence type="ECO:0000313" key="4">
    <source>
        <dbReference type="EMBL" id="OLP79635.1"/>
    </source>
</evidence>
<dbReference type="AlphaFoldDB" id="A0A1Q9C9Q6"/>
<evidence type="ECO:0000313" key="5">
    <source>
        <dbReference type="Proteomes" id="UP000186817"/>
    </source>
</evidence>
<feature type="region of interest" description="Disordered" evidence="2">
    <location>
        <begin position="90"/>
        <end position="140"/>
    </location>
</feature>
<keyword evidence="5" id="KW-1185">Reference proteome</keyword>
<feature type="compositionally biased region" description="Basic and acidic residues" evidence="2">
    <location>
        <begin position="120"/>
        <end position="139"/>
    </location>
</feature>
<feature type="zinc finger region" description="C3H1-type" evidence="1">
    <location>
        <begin position="138"/>
        <end position="165"/>
    </location>
</feature>
<keyword evidence="1" id="KW-0862">Zinc</keyword>
<dbReference type="EMBL" id="LSRX01001463">
    <property type="protein sequence ID" value="OLP79635.1"/>
    <property type="molecule type" value="Genomic_DNA"/>
</dbReference>
<dbReference type="Proteomes" id="UP000186817">
    <property type="component" value="Unassembled WGS sequence"/>
</dbReference>
<organism evidence="4 5">
    <name type="scientific">Symbiodinium microadriaticum</name>
    <name type="common">Dinoflagellate</name>
    <name type="synonym">Zooxanthella microadriatica</name>
    <dbReference type="NCBI Taxonomy" id="2951"/>
    <lineage>
        <taxon>Eukaryota</taxon>
        <taxon>Sar</taxon>
        <taxon>Alveolata</taxon>
        <taxon>Dinophyceae</taxon>
        <taxon>Suessiales</taxon>
        <taxon>Symbiodiniaceae</taxon>
        <taxon>Symbiodinium</taxon>
    </lineage>
</organism>
<evidence type="ECO:0000259" key="3">
    <source>
        <dbReference type="PROSITE" id="PS50103"/>
    </source>
</evidence>
<comment type="caution">
    <text evidence="4">The sequence shown here is derived from an EMBL/GenBank/DDBJ whole genome shotgun (WGS) entry which is preliminary data.</text>
</comment>
<keyword evidence="1" id="KW-0479">Metal-binding</keyword>
<dbReference type="GO" id="GO:0008270">
    <property type="term" value="F:zinc ion binding"/>
    <property type="evidence" value="ECO:0007669"/>
    <property type="project" value="UniProtKB-KW"/>
</dbReference>
<dbReference type="PROSITE" id="PS50103">
    <property type="entry name" value="ZF_C3H1"/>
    <property type="match status" value="1"/>
</dbReference>
<reference evidence="4 5" key="1">
    <citation type="submission" date="2016-02" db="EMBL/GenBank/DDBJ databases">
        <title>Genome analysis of coral dinoflagellate symbionts highlights evolutionary adaptations to a symbiotic lifestyle.</title>
        <authorList>
            <person name="Aranda M."/>
            <person name="Li Y."/>
            <person name="Liew Y.J."/>
            <person name="Baumgarten S."/>
            <person name="Simakov O."/>
            <person name="Wilson M."/>
            <person name="Piel J."/>
            <person name="Ashoor H."/>
            <person name="Bougouffa S."/>
            <person name="Bajic V.B."/>
            <person name="Ryu T."/>
            <person name="Ravasi T."/>
            <person name="Bayer T."/>
            <person name="Micklem G."/>
            <person name="Kim H."/>
            <person name="Bhak J."/>
            <person name="Lajeunesse T.C."/>
            <person name="Voolstra C.R."/>
        </authorList>
    </citation>
    <scope>NUCLEOTIDE SEQUENCE [LARGE SCALE GENOMIC DNA]</scope>
    <source>
        <strain evidence="4 5">CCMP2467</strain>
    </source>
</reference>
<evidence type="ECO:0000256" key="1">
    <source>
        <dbReference type="PROSITE-ProRule" id="PRU00723"/>
    </source>
</evidence>
<name>A0A1Q9C9Q6_SYMMI</name>
<feature type="domain" description="C3H1-type" evidence="3">
    <location>
        <begin position="138"/>
        <end position="165"/>
    </location>
</feature>
<dbReference type="InterPro" id="IPR000571">
    <property type="entry name" value="Znf_CCCH"/>
</dbReference>
<sequence length="360" mass="39160">MLYENGVDTVAKFAAAASDEADLKKMLKDKHIPAKEFIEKKLGELESGEFRAEKHAYKVMATAGYSFGAALIHAYKEPSVKERNFTTPLALHAKRPQPWNANTEQPPTKKGRKGTKGNGKGKDGKGAKKLKEGSDRTPDGKPICVRYNAKGCKNGAKCHFAHVCMLCFGKHPASECTQQTAKEPLPAPLVPTPEATTAAAAMGEARHGGLSPAAGGGLVRQSYLDRIAAKDLGQFAAMSAHVAALVGAAAFLAMGQPEDLGSEQWPAKLCQWLSAMLVSTSRFEEDVRAGRMAKMSMGEFVEDEELDKKRIIHDATHGVRVNRRVKCRDKLRSPGAREKKHLLREHEEEGETAFSVISDR</sequence>
<accession>A0A1Q9C9Q6</accession>
<dbReference type="OrthoDB" id="10485662at2759"/>
<keyword evidence="1" id="KW-0863">Zinc-finger</keyword>
<protein>
    <recommendedName>
        <fullName evidence="3">C3H1-type domain-containing protein</fullName>
    </recommendedName>
</protein>
<proteinExistence type="predicted"/>
<gene>
    <name evidence="4" type="ORF">AK812_SmicGene40058</name>
</gene>
<evidence type="ECO:0000256" key="2">
    <source>
        <dbReference type="SAM" id="MobiDB-lite"/>
    </source>
</evidence>